<organism evidence="2 3">
    <name type="scientific">Lentibacillus kapialis</name>
    <dbReference type="NCBI Taxonomy" id="340214"/>
    <lineage>
        <taxon>Bacteria</taxon>
        <taxon>Bacillati</taxon>
        <taxon>Bacillota</taxon>
        <taxon>Bacilli</taxon>
        <taxon>Bacillales</taxon>
        <taxon>Bacillaceae</taxon>
        <taxon>Lentibacillus</taxon>
    </lineage>
</organism>
<dbReference type="InterPro" id="IPR004716">
    <property type="entry name" value="PTS_IIA_glucitol/sorbitol-sp"/>
</dbReference>
<sequence>MREVIYQTNVNKLGESVTEFLDQGMLILFKDNAPQELAEFCILHSENDLRGDIKVGDSFIIGEKAYAVTAVGSAVNENLENLGHITLRFDSAEEAELPGTLSLENKDINQVNIGDVIKVER</sequence>
<evidence type="ECO:0000313" key="3">
    <source>
        <dbReference type="Proteomes" id="UP000658382"/>
    </source>
</evidence>
<dbReference type="PROSITE" id="PS51097">
    <property type="entry name" value="PTS_EIIA_TYPE_5"/>
    <property type="match status" value="1"/>
</dbReference>
<dbReference type="Pfam" id="PF03829">
    <property type="entry name" value="PTSIIA_gutA"/>
    <property type="match status" value="1"/>
</dbReference>
<dbReference type="InterPro" id="IPR036665">
    <property type="entry name" value="PTS_IIA_glucitol/sorbitol_sf"/>
</dbReference>
<dbReference type="AlphaFoldDB" id="A0A917PY43"/>
<feature type="modified residue" description="Phosphohistidine; by HPr" evidence="1">
    <location>
        <position position="44"/>
    </location>
</feature>
<keyword evidence="3" id="KW-1185">Reference proteome</keyword>
<dbReference type="GO" id="GO:0005737">
    <property type="term" value="C:cytoplasm"/>
    <property type="evidence" value="ECO:0007669"/>
    <property type="project" value="InterPro"/>
</dbReference>
<dbReference type="PANTHER" id="PTHR40398:SF1">
    <property type="entry name" value="PTS SYSTEM GLUCITOL_SORBITOL-SPECIFIC EIIA COMPONENT"/>
    <property type="match status" value="1"/>
</dbReference>
<dbReference type="GO" id="GO:0009401">
    <property type="term" value="P:phosphoenolpyruvate-dependent sugar phosphotransferase system"/>
    <property type="evidence" value="ECO:0007669"/>
    <property type="project" value="InterPro"/>
</dbReference>
<dbReference type="RefSeq" id="WP_188633107.1">
    <property type="nucleotide sequence ID" value="NZ_BMNQ01000030.1"/>
</dbReference>
<comment type="caution">
    <text evidence="2">The sequence shown here is derived from an EMBL/GenBank/DDBJ whole genome shotgun (WGS) entry which is preliminary data.</text>
</comment>
<evidence type="ECO:0000313" key="2">
    <source>
        <dbReference type="EMBL" id="GGJ99029.1"/>
    </source>
</evidence>
<dbReference type="EMBL" id="BMNQ01000030">
    <property type="protein sequence ID" value="GGJ99029.1"/>
    <property type="molecule type" value="Genomic_DNA"/>
</dbReference>
<dbReference type="Gene3D" id="2.40.33.40">
    <property type="entry name" value="Phosphotransferase system, glucitol/sorbitol-specific IIA component"/>
    <property type="match status" value="1"/>
</dbReference>
<dbReference type="PANTHER" id="PTHR40398">
    <property type="entry name" value="PTS SYSTEM GLUCITOL/SORBITOL-SPECIFIC EIIA COMPONENT"/>
    <property type="match status" value="1"/>
</dbReference>
<dbReference type="GO" id="GO:0016301">
    <property type="term" value="F:kinase activity"/>
    <property type="evidence" value="ECO:0007669"/>
    <property type="project" value="TreeGrafter"/>
</dbReference>
<name>A0A917PY43_9BACI</name>
<reference evidence="2" key="2">
    <citation type="submission" date="2020-09" db="EMBL/GenBank/DDBJ databases">
        <authorList>
            <person name="Sun Q."/>
            <person name="Ohkuma M."/>
        </authorList>
    </citation>
    <scope>NUCLEOTIDE SEQUENCE</scope>
    <source>
        <strain evidence="2">JCM 12580</strain>
    </source>
</reference>
<protein>
    <submittedName>
        <fullName evidence="2">PTS sorbitol transporter subunit IIA</fullName>
    </submittedName>
</protein>
<dbReference type="Proteomes" id="UP000658382">
    <property type="component" value="Unassembled WGS sequence"/>
</dbReference>
<gene>
    <name evidence="2" type="primary">gutB</name>
    <name evidence="2" type="ORF">GCM10007063_21560</name>
</gene>
<dbReference type="SUPFAM" id="SSF141530">
    <property type="entry name" value="PTSIIA/GutA-like"/>
    <property type="match status" value="1"/>
</dbReference>
<evidence type="ECO:0000256" key="1">
    <source>
        <dbReference type="PROSITE-ProRule" id="PRU00420"/>
    </source>
</evidence>
<accession>A0A917PY43</accession>
<reference evidence="2" key="1">
    <citation type="journal article" date="2014" name="Int. J. Syst. Evol. Microbiol.">
        <title>Complete genome sequence of Corynebacterium casei LMG S-19264T (=DSM 44701T), isolated from a smear-ripened cheese.</title>
        <authorList>
            <consortium name="US DOE Joint Genome Institute (JGI-PGF)"/>
            <person name="Walter F."/>
            <person name="Albersmeier A."/>
            <person name="Kalinowski J."/>
            <person name="Ruckert C."/>
        </authorList>
    </citation>
    <scope>NUCLEOTIDE SEQUENCE</scope>
    <source>
        <strain evidence="2">JCM 12580</strain>
    </source>
</reference>
<dbReference type="GO" id="GO:0008982">
    <property type="term" value="F:protein-N(PI)-phosphohistidine-sugar phosphotransferase activity"/>
    <property type="evidence" value="ECO:0007669"/>
    <property type="project" value="InterPro"/>
</dbReference>
<proteinExistence type="predicted"/>